<protein>
    <submittedName>
        <fullName evidence="1">Uncharacterized protein</fullName>
    </submittedName>
</protein>
<dbReference type="AlphaFoldDB" id="A0A3M7RS55"/>
<accession>A0A3M7RS55</accession>
<gene>
    <name evidence="1" type="ORF">BpHYR1_049832</name>
</gene>
<dbReference type="EMBL" id="REGN01002790">
    <property type="protein sequence ID" value="RNA26157.1"/>
    <property type="molecule type" value="Genomic_DNA"/>
</dbReference>
<proteinExistence type="predicted"/>
<name>A0A3M7RS55_BRAPC</name>
<sequence length="78" mass="8675">SETSTSDIADVKDGSLYKDFKACFKSHEKNDYQKIYSFILNTDVISASPLDSNRTSFAILCKLTARDFKAPLTSTKVS</sequence>
<evidence type="ECO:0000313" key="1">
    <source>
        <dbReference type="EMBL" id="RNA26157.1"/>
    </source>
</evidence>
<comment type="caution">
    <text evidence="1">The sequence shown here is derived from an EMBL/GenBank/DDBJ whole genome shotgun (WGS) entry which is preliminary data.</text>
</comment>
<evidence type="ECO:0000313" key="2">
    <source>
        <dbReference type="Proteomes" id="UP000276133"/>
    </source>
</evidence>
<feature type="non-terminal residue" evidence="1">
    <location>
        <position position="1"/>
    </location>
</feature>
<reference evidence="1 2" key="1">
    <citation type="journal article" date="2018" name="Sci. Rep.">
        <title>Genomic signatures of local adaptation to the degree of environmental predictability in rotifers.</title>
        <authorList>
            <person name="Franch-Gras L."/>
            <person name="Hahn C."/>
            <person name="Garcia-Roger E.M."/>
            <person name="Carmona M.J."/>
            <person name="Serra M."/>
            <person name="Gomez A."/>
        </authorList>
    </citation>
    <scope>NUCLEOTIDE SEQUENCE [LARGE SCALE GENOMIC DNA]</scope>
    <source>
        <strain evidence="1">HYR1</strain>
    </source>
</reference>
<dbReference type="Proteomes" id="UP000276133">
    <property type="component" value="Unassembled WGS sequence"/>
</dbReference>
<organism evidence="1 2">
    <name type="scientific">Brachionus plicatilis</name>
    <name type="common">Marine rotifer</name>
    <name type="synonym">Brachionus muelleri</name>
    <dbReference type="NCBI Taxonomy" id="10195"/>
    <lineage>
        <taxon>Eukaryota</taxon>
        <taxon>Metazoa</taxon>
        <taxon>Spiralia</taxon>
        <taxon>Gnathifera</taxon>
        <taxon>Rotifera</taxon>
        <taxon>Eurotatoria</taxon>
        <taxon>Monogononta</taxon>
        <taxon>Pseudotrocha</taxon>
        <taxon>Ploima</taxon>
        <taxon>Brachionidae</taxon>
        <taxon>Brachionus</taxon>
    </lineage>
</organism>
<keyword evidence="2" id="KW-1185">Reference proteome</keyword>